<dbReference type="NCBIfam" id="TIGR02857">
    <property type="entry name" value="CydD"/>
    <property type="match status" value="1"/>
</dbReference>
<dbReference type="SUPFAM" id="SSF52540">
    <property type="entry name" value="P-loop containing nucleoside triphosphate hydrolases"/>
    <property type="match status" value="1"/>
</dbReference>
<dbReference type="PROSITE" id="PS00211">
    <property type="entry name" value="ABC_TRANSPORTER_1"/>
    <property type="match status" value="1"/>
</dbReference>
<evidence type="ECO:0000256" key="2">
    <source>
        <dbReference type="ARBA" id="ARBA00022692"/>
    </source>
</evidence>
<dbReference type="KEGG" id="jme:EEW87_001260"/>
<sequence length="551" mass="57031">MAPFDPRLLRLVPRARGPVALLAGIGVLTGLATIGTAWAVTALVVAVVRDQPLGAPALAVGMTLAARAGLAAVGEQVAARAGATVSTALREQLVGVWLTRPAEQRPASGTALTLAAQGTASIEPYVARYLPTLVSAAVVPPMALVALVLTDWPSALVVVLTLPLLPLFAALIGMTTAEDTQRRWRALSDLSGHFLDVMSGLPTLVGYGRGERQVASIEQVSRRHRLATMQTLRLAFLSSAALELLATISVAIVAVLVGLRLTHGSIELSAGLLAILLAPEAYWPVRRVGTEYHSAADGAEALRDVVDQLEGGSATTMPAPTTGDEVRARGLGYRYPGSERDVLRGLDLDAARGLTVVTGASGTGKTTLLELLAGLRTPTSGSVDALSSHLVTQRPFFAAPTVRGNLVLGSDASDAEAWAALRAVGMEGVVAGLPDGLDTPVGDDGFGLSAGQRARLVLARALLSPAGVVLLDEPTAHLDDEATAAVHAAITVLAQERTVVAVTHRPELLTLADHHVELSPLRPPAEVWQSVPQEGARETDAHTSAKGGALT</sequence>
<dbReference type="InterPro" id="IPR039421">
    <property type="entry name" value="Type_1_exporter"/>
</dbReference>
<dbReference type="RefSeq" id="WP_123092429.1">
    <property type="nucleotide sequence ID" value="NZ_CP044548.2"/>
</dbReference>
<comment type="subcellular location">
    <subcellularLocation>
        <location evidence="1">Cell membrane</location>
        <topology evidence="1">Multi-pass membrane protein</topology>
    </subcellularLocation>
</comment>
<proteinExistence type="predicted"/>
<dbReference type="GeneID" id="59163061"/>
<keyword evidence="2 8" id="KW-0812">Transmembrane</keyword>
<dbReference type="CDD" id="cd18584">
    <property type="entry name" value="ABC_6TM_AarD_CydD"/>
    <property type="match status" value="1"/>
</dbReference>
<dbReference type="EMBL" id="CP044548">
    <property type="protein sequence ID" value="QFQ29253.2"/>
    <property type="molecule type" value="Genomic_DNA"/>
</dbReference>
<evidence type="ECO:0000259" key="10">
    <source>
        <dbReference type="PROSITE" id="PS50929"/>
    </source>
</evidence>
<dbReference type="InterPro" id="IPR014216">
    <property type="entry name" value="ABC_transptr_CydD"/>
</dbReference>
<name>A0A5P8FJ63_9MICO</name>
<dbReference type="GO" id="GO:0005886">
    <property type="term" value="C:plasma membrane"/>
    <property type="evidence" value="ECO:0007669"/>
    <property type="project" value="UniProtKB-SubCell"/>
</dbReference>
<dbReference type="SMART" id="SM00382">
    <property type="entry name" value="AAA"/>
    <property type="match status" value="1"/>
</dbReference>
<dbReference type="PROSITE" id="PS50929">
    <property type="entry name" value="ABC_TM1F"/>
    <property type="match status" value="1"/>
</dbReference>
<dbReference type="InterPro" id="IPR003439">
    <property type="entry name" value="ABC_transporter-like_ATP-bd"/>
</dbReference>
<keyword evidence="4" id="KW-0067">ATP-binding</keyword>
<keyword evidence="6 8" id="KW-0472">Membrane</keyword>
<evidence type="ECO:0000313" key="11">
    <source>
        <dbReference type="EMBL" id="QFQ29253.2"/>
    </source>
</evidence>
<feature type="domain" description="ABC transporter" evidence="9">
    <location>
        <begin position="326"/>
        <end position="545"/>
    </location>
</feature>
<dbReference type="GO" id="GO:0140359">
    <property type="term" value="F:ABC-type transporter activity"/>
    <property type="evidence" value="ECO:0007669"/>
    <property type="project" value="InterPro"/>
</dbReference>
<evidence type="ECO:0000256" key="7">
    <source>
        <dbReference type="SAM" id="MobiDB-lite"/>
    </source>
</evidence>
<evidence type="ECO:0000259" key="9">
    <source>
        <dbReference type="PROSITE" id="PS50893"/>
    </source>
</evidence>
<dbReference type="InterPro" id="IPR017871">
    <property type="entry name" value="ABC_transporter-like_CS"/>
</dbReference>
<evidence type="ECO:0000256" key="1">
    <source>
        <dbReference type="ARBA" id="ARBA00004651"/>
    </source>
</evidence>
<dbReference type="GO" id="GO:0042883">
    <property type="term" value="P:cysteine transport"/>
    <property type="evidence" value="ECO:0007669"/>
    <property type="project" value="InterPro"/>
</dbReference>
<keyword evidence="3" id="KW-0547">Nucleotide-binding</keyword>
<evidence type="ECO:0000256" key="3">
    <source>
        <dbReference type="ARBA" id="ARBA00022741"/>
    </source>
</evidence>
<dbReference type="Gene3D" id="1.20.1560.10">
    <property type="entry name" value="ABC transporter type 1, transmembrane domain"/>
    <property type="match status" value="1"/>
</dbReference>
<dbReference type="Proteomes" id="UP000271708">
    <property type="component" value="Chromosome"/>
</dbReference>
<dbReference type="InterPro" id="IPR036640">
    <property type="entry name" value="ABC1_TM_sf"/>
</dbReference>
<accession>A0A5P8FJ63</accession>
<reference evidence="11 12" key="1">
    <citation type="submission" date="2019-09" db="EMBL/GenBank/DDBJ databases">
        <title>Complete Genome Sequence of Janibacter melonis M714 with both human health impact and industrial applications.</title>
        <authorList>
            <person name="Jin M."/>
            <person name="Zhao Q.R."/>
        </authorList>
    </citation>
    <scope>NUCLEOTIDE SEQUENCE [LARGE SCALE GENOMIC DNA]</scope>
    <source>
        <strain evidence="11 12">M714</strain>
    </source>
</reference>
<organism evidence="11 12">
    <name type="scientific">Janibacter melonis</name>
    <dbReference type="NCBI Taxonomy" id="262209"/>
    <lineage>
        <taxon>Bacteria</taxon>
        <taxon>Bacillati</taxon>
        <taxon>Actinomycetota</taxon>
        <taxon>Actinomycetes</taxon>
        <taxon>Micrococcales</taxon>
        <taxon>Intrasporangiaceae</taxon>
        <taxon>Janibacter</taxon>
    </lineage>
</organism>
<dbReference type="Pfam" id="PF00005">
    <property type="entry name" value="ABC_tran"/>
    <property type="match status" value="1"/>
</dbReference>
<dbReference type="InterPro" id="IPR003593">
    <property type="entry name" value="AAA+_ATPase"/>
</dbReference>
<dbReference type="InterPro" id="IPR011527">
    <property type="entry name" value="ABC1_TM_dom"/>
</dbReference>
<keyword evidence="5 8" id="KW-1133">Transmembrane helix</keyword>
<dbReference type="GO" id="GO:0016887">
    <property type="term" value="F:ATP hydrolysis activity"/>
    <property type="evidence" value="ECO:0007669"/>
    <property type="project" value="InterPro"/>
</dbReference>
<feature type="region of interest" description="Disordered" evidence="7">
    <location>
        <begin position="528"/>
        <end position="551"/>
    </location>
</feature>
<dbReference type="Pfam" id="PF00664">
    <property type="entry name" value="ABC_membrane"/>
    <property type="match status" value="1"/>
</dbReference>
<feature type="transmembrane region" description="Helical" evidence="8">
    <location>
        <begin position="20"/>
        <end position="48"/>
    </location>
</feature>
<dbReference type="PANTHER" id="PTHR24221:SF590">
    <property type="entry name" value="COMPONENT LINKED WITH THE ASSEMBLY OF CYTOCHROME' TRANSPORT TRANSMEMBRANE ATP-BINDING PROTEIN ABC TRANSPORTER CYDD-RELATED"/>
    <property type="match status" value="1"/>
</dbReference>
<protein>
    <submittedName>
        <fullName evidence="11">Thiol reductant ABC exporter subunit CydD</fullName>
    </submittedName>
</protein>
<feature type="transmembrane region" description="Helical" evidence="8">
    <location>
        <begin position="232"/>
        <end position="259"/>
    </location>
</feature>
<dbReference type="PROSITE" id="PS50893">
    <property type="entry name" value="ABC_TRANSPORTER_2"/>
    <property type="match status" value="1"/>
</dbReference>
<feature type="transmembrane region" description="Helical" evidence="8">
    <location>
        <begin position="155"/>
        <end position="177"/>
    </location>
</feature>
<evidence type="ECO:0000256" key="8">
    <source>
        <dbReference type="SAM" id="Phobius"/>
    </source>
</evidence>
<evidence type="ECO:0000256" key="4">
    <source>
        <dbReference type="ARBA" id="ARBA00022840"/>
    </source>
</evidence>
<evidence type="ECO:0000313" key="12">
    <source>
        <dbReference type="Proteomes" id="UP000271708"/>
    </source>
</evidence>
<dbReference type="Gene3D" id="3.40.50.300">
    <property type="entry name" value="P-loop containing nucleotide triphosphate hydrolases"/>
    <property type="match status" value="1"/>
</dbReference>
<feature type="domain" description="ABC transmembrane type-1" evidence="10">
    <location>
        <begin position="19"/>
        <end position="297"/>
    </location>
</feature>
<feature type="transmembrane region" description="Helical" evidence="8">
    <location>
        <begin position="129"/>
        <end position="149"/>
    </location>
</feature>
<gene>
    <name evidence="11" type="primary">cydD</name>
    <name evidence="11" type="ORF">EEW87_001260</name>
</gene>
<dbReference type="GO" id="GO:0005524">
    <property type="term" value="F:ATP binding"/>
    <property type="evidence" value="ECO:0007669"/>
    <property type="project" value="UniProtKB-KW"/>
</dbReference>
<evidence type="ECO:0000256" key="5">
    <source>
        <dbReference type="ARBA" id="ARBA00022989"/>
    </source>
</evidence>
<dbReference type="InterPro" id="IPR027417">
    <property type="entry name" value="P-loop_NTPase"/>
</dbReference>
<dbReference type="SUPFAM" id="SSF90123">
    <property type="entry name" value="ABC transporter transmembrane region"/>
    <property type="match status" value="1"/>
</dbReference>
<dbReference type="PANTHER" id="PTHR24221">
    <property type="entry name" value="ATP-BINDING CASSETTE SUB-FAMILY B"/>
    <property type="match status" value="1"/>
</dbReference>
<evidence type="ECO:0000256" key="6">
    <source>
        <dbReference type="ARBA" id="ARBA00023136"/>
    </source>
</evidence>
<dbReference type="AlphaFoldDB" id="A0A5P8FJ63"/>